<comment type="caution">
    <text evidence="1">The sequence shown here is derived from an EMBL/GenBank/DDBJ whole genome shotgun (WGS) entry which is preliminary data.</text>
</comment>
<organism evidence="1 2">
    <name type="scientific">Pleurodeles waltl</name>
    <name type="common">Iberian ribbed newt</name>
    <dbReference type="NCBI Taxonomy" id="8319"/>
    <lineage>
        <taxon>Eukaryota</taxon>
        <taxon>Metazoa</taxon>
        <taxon>Chordata</taxon>
        <taxon>Craniata</taxon>
        <taxon>Vertebrata</taxon>
        <taxon>Euteleostomi</taxon>
        <taxon>Amphibia</taxon>
        <taxon>Batrachia</taxon>
        <taxon>Caudata</taxon>
        <taxon>Salamandroidea</taxon>
        <taxon>Salamandridae</taxon>
        <taxon>Pleurodelinae</taxon>
        <taxon>Pleurodeles</taxon>
    </lineage>
</organism>
<dbReference type="Proteomes" id="UP001066276">
    <property type="component" value="Chromosome 5"/>
</dbReference>
<reference evidence="1" key="1">
    <citation type="journal article" date="2022" name="bioRxiv">
        <title>Sequencing and chromosome-scale assembly of the giantPleurodeles waltlgenome.</title>
        <authorList>
            <person name="Brown T."/>
            <person name="Elewa A."/>
            <person name="Iarovenko S."/>
            <person name="Subramanian E."/>
            <person name="Araus A.J."/>
            <person name="Petzold A."/>
            <person name="Susuki M."/>
            <person name="Suzuki K.-i.T."/>
            <person name="Hayashi T."/>
            <person name="Toyoda A."/>
            <person name="Oliveira C."/>
            <person name="Osipova E."/>
            <person name="Leigh N.D."/>
            <person name="Simon A."/>
            <person name="Yun M.H."/>
        </authorList>
    </citation>
    <scope>NUCLEOTIDE SEQUENCE</scope>
    <source>
        <strain evidence="1">20211129_DDA</strain>
        <tissue evidence="1">Liver</tissue>
    </source>
</reference>
<proteinExistence type="predicted"/>
<gene>
    <name evidence="1" type="ORF">NDU88_011385</name>
</gene>
<accession>A0AAV7S231</accession>
<keyword evidence="2" id="KW-1185">Reference proteome</keyword>
<sequence>MKSCGGTLTFGIYQNGHDRLLRREDLERELSQEAKQSLSHFCFYLKDLPWFMVSEAVLSDEVLVKGKPVRDLEQDQAVKQR</sequence>
<name>A0AAV7S231_PLEWA</name>
<evidence type="ECO:0000313" key="1">
    <source>
        <dbReference type="EMBL" id="KAJ1158697.1"/>
    </source>
</evidence>
<dbReference type="AlphaFoldDB" id="A0AAV7S231"/>
<protein>
    <submittedName>
        <fullName evidence="1">Uncharacterized protein</fullName>
    </submittedName>
</protein>
<dbReference type="EMBL" id="JANPWB010000009">
    <property type="protein sequence ID" value="KAJ1158697.1"/>
    <property type="molecule type" value="Genomic_DNA"/>
</dbReference>
<evidence type="ECO:0000313" key="2">
    <source>
        <dbReference type="Proteomes" id="UP001066276"/>
    </source>
</evidence>